<evidence type="ECO:0000313" key="6">
    <source>
        <dbReference type="EMBL" id="MEJ2860479.1"/>
    </source>
</evidence>
<accession>A0ABU8LZG1</accession>
<gene>
    <name evidence="6" type="ORF">WCD58_04895</name>
</gene>
<keyword evidence="2" id="KW-0805">Transcription regulation</keyword>
<dbReference type="InterPro" id="IPR007324">
    <property type="entry name" value="Sugar-bd_dom_put"/>
</dbReference>
<dbReference type="RefSeq" id="WP_337700061.1">
    <property type="nucleotide sequence ID" value="NZ_JBBEGM010000001.1"/>
</dbReference>
<comment type="similarity">
    <text evidence="1">Belongs to the SorC transcriptional regulatory family.</text>
</comment>
<evidence type="ECO:0000256" key="4">
    <source>
        <dbReference type="ARBA" id="ARBA00023163"/>
    </source>
</evidence>
<dbReference type="Pfam" id="PF04198">
    <property type="entry name" value="Sugar-bind"/>
    <property type="match status" value="1"/>
</dbReference>
<feature type="domain" description="Sugar-binding" evidence="5">
    <location>
        <begin position="70"/>
        <end position="326"/>
    </location>
</feature>
<sequence>MSEVDGWGPGRRLLAAGAAHRFHVLGRTKVEIAKELGMSRFAVARLLDAAVEQGLVRIEVTAGDDLDHRASEQLAATYGLRRALVAPAIPAAPAAPAPPTAPRAETAPTARQQVAALTAKLLTEVVSADDVLGLAWSRTINEAVDALTMLPPCTVVQLCGAYSLPWRSDTSAETVARVGALCGGPAFPIYAPLVLPDDQTARTLRAQPGVVDAVGRFADLTVAVVSVGAWSPEHSTVYDVLAEDERAALGERGVVGEVVALPFDEEGRVLDVDLARRVLAIDEAALRAVDEVIVLVAHPERARAADAVLRSGLASTLVTDAATAAVLQEKAQVGQVVERRARS</sequence>
<protein>
    <submittedName>
        <fullName evidence="6">Sugar-binding domain-containing protein</fullName>
    </submittedName>
</protein>
<evidence type="ECO:0000256" key="3">
    <source>
        <dbReference type="ARBA" id="ARBA00023125"/>
    </source>
</evidence>
<dbReference type="PANTHER" id="PTHR34294">
    <property type="entry name" value="TRANSCRIPTIONAL REGULATOR-RELATED"/>
    <property type="match status" value="1"/>
</dbReference>
<proteinExistence type="inferred from homology"/>
<dbReference type="Gene3D" id="3.40.50.1360">
    <property type="match status" value="1"/>
</dbReference>
<keyword evidence="4" id="KW-0804">Transcription</keyword>
<reference evidence="6 7" key="1">
    <citation type="submission" date="2024-03" db="EMBL/GenBank/DDBJ databases">
        <title>Actinomycetospora sp. OC33-EN07, a novel actinomycete isolated from wild orchid (Aerides multiflora).</title>
        <authorList>
            <person name="Suriyachadkun C."/>
        </authorList>
    </citation>
    <scope>NUCLEOTIDE SEQUENCE [LARGE SCALE GENOMIC DNA]</scope>
    <source>
        <strain evidence="6 7">OC33-EN07</strain>
    </source>
</reference>
<dbReference type="InterPro" id="IPR051054">
    <property type="entry name" value="SorC_transcr_regulators"/>
</dbReference>
<evidence type="ECO:0000313" key="7">
    <source>
        <dbReference type="Proteomes" id="UP001369736"/>
    </source>
</evidence>
<keyword evidence="7" id="KW-1185">Reference proteome</keyword>
<dbReference type="InterPro" id="IPR036388">
    <property type="entry name" value="WH-like_DNA-bd_sf"/>
</dbReference>
<organism evidence="6 7">
    <name type="scientific">Actinomycetospora flava</name>
    <dbReference type="NCBI Taxonomy" id="3129232"/>
    <lineage>
        <taxon>Bacteria</taxon>
        <taxon>Bacillati</taxon>
        <taxon>Actinomycetota</taxon>
        <taxon>Actinomycetes</taxon>
        <taxon>Pseudonocardiales</taxon>
        <taxon>Pseudonocardiaceae</taxon>
        <taxon>Actinomycetospora</taxon>
    </lineage>
</organism>
<dbReference type="Gene3D" id="1.10.10.10">
    <property type="entry name" value="Winged helix-like DNA-binding domain superfamily/Winged helix DNA-binding domain"/>
    <property type="match status" value="1"/>
</dbReference>
<name>A0ABU8LZG1_9PSEU</name>
<dbReference type="PANTHER" id="PTHR34294:SF1">
    <property type="entry name" value="TRANSCRIPTIONAL REGULATOR LSRR"/>
    <property type="match status" value="1"/>
</dbReference>
<evidence type="ECO:0000256" key="1">
    <source>
        <dbReference type="ARBA" id="ARBA00010466"/>
    </source>
</evidence>
<keyword evidence="3" id="KW-0238">DNA-binding</keyword>
<dbReference type="Proteomes" id="UP001369736">
    <property type="component" value="Unassembled WGS sequence"/>
</dbReference>
<comment type="caution">
    <text evidence="6">The sequence shown here is derived from an EMBL/GenBank/DDBJ whole genome shotgun (WGS) entry which is preliminary data.</text>
</comment>
<evidence type="ECO:0000256" key="2">
    <source>
        <dbReference type="ARBA" id="ARBA00023015"/>
    </source>
</evidence>
<dbReference type="EMBL" id="JBBEGM010000001">
    <property type="protein sequence ID" value="MEJ2860479.1"/>
    <property type="molecule type" value="Genomic_DNA"/>
</dbReference>
<dbReference type="SUPFAM" id="SSF100950">
    <property type="entry name" value="NagB/RpiA/CoA transferase-like"/>
    <property type="match status" value="1"/>
</dbReference>
<evidence type="ECO:0000259" key="5">
    <source>
        <dbReference type="Pfam" id="PF04198"/>
    </source>
</evidence>
<dbReference type="InterPro" id="IPR037171">
    <property type="entry name" value="NagB/RpiA_transferase-like"/>
</dbReference>